<sequence length="121" mass="13378">MARVLRKGEISMSREAIGLLKAGRNALHWSQEDLAGKSGVSSRTVKRIESKAEKIRKEALKELGIQDRGAPIRRESIEMMLSALEKAGVSFLSNGREARMSVAVRSQDHAFFDIAKKVIGK</sequence>
<gene>
    <name evidence="2" type="ORF">SAMN04489759_108143</name>
</gene>
<dbReference type="InterPro" id="IPR001387">
    <property type="entry name" value="Cro/C1-type_HTH"/>
</dbReference>
<dbReference type="Gene3D" id="1.10.260.40">
    <property type="entry name" value="lambda repressor-like DNA-binding domains"/>
    <property type="match status" value="1"/>
</dbReference>
<protein>
    <submittedName>
        <fullName evidence="2">Helix-turn-helix</fullName>
    </submittedName>
</protein>
<dbReference type="PROSITE" id="PS50943">
    <property type="entry name" value="HTH_CROC1"/>
    <property type="match status" value="1"/>
</dbReference>
<organism evidence="2 3">
    <name type="scientific">Sulfitobacter delicatus</name>
    <dbReference type="NCBI Taxonomy" id="218672"/>
    <lineage>
        <taxon>Bacteria</taxon>
        <taxon>Pseudomonadati</taxon>
        <taxon>Pseudomonadota</taxon>
        <taxon>Alphaproteobacteria</taxon>
        <taxon>Rhodobacterales</taxon>
        <taxon>Roseobacteraceae</taxon>
        <taxon>Sulfitobacter</taxon>
    </lineage>
</organism>
<dbReference type="InterPro" id="IPR010982">
    <property type="entry name" value="Lambda_DNA-bd_dom_sf"/>
</dbReference>
<dbReference type="CDD" id="cd00093">
    <property type="entry name" value="HTH_XRE"/>
    <property type="match status" value="1"/>
</dbReference>
<evidence type="ECO:0000313" key="3">
    <source>
        <dbReference type="Proteomes" id="UP000199399"/>
    </source>
</evidence>
<dbReference type="Proteomes" id="UP000199399">
    <property type="component" value="Unassembled WGS sequence"/>
</dbReference>
<dbReference type="AlphaFoldDB" id="A0A1G7UX40"/>
<keyword evidence="3" id="KW-1185">Reference proteome</keyword>
<dbReference type="Pfam" id="PF01381">
    <property type="entry name" value="HTH_3"/>
    <property type="match status" value="1"/>
</dbReference>
<dbReference type="SUPFAM" id="SSF47413">
    <property type="entry name" value="lambda repressor-like DNA-binding domains"/>
    <property type="match status" value="1"/>
</dbReference>
<accession>A0A1G7UX40</accession>
<dbReference type="GO" id="GO:0003677">
    <property type="term" value="F:DNA binding"/>
    <property type="evidence" value="ECO:0007669"/>
    <property type="project" value="InterPro"/>
</dbReference>
<evidence type="ECO:0000259" key="1">
    <source>
        <dbReference type="PROSITE" id="PS50943"/>
    </source>
</evidence>
<name>A0A1G7UX40_9RHOB</name>
<evidence type="ECO:0000313" key="2">
    <source>
        <dbReference type="EMBL" id="SDG52067.1"/>
    </source>
</evidence>
<reference evidence="3" key="1">
    <citation type="submission" date="2016-10" db="EMBL/GenBank/DDBJ databases">
        <authorList>
            <person name="Varghese N."/>
            <person name="Submissions S."/>
        </authorList>
    </citation>
    <scope>NUCLEOTIDE SEQUENCE [LARGE SCALE GENOMIC DNA]</scope>
    <source>
        <strain evidence="3">DSM 16477</strain>
    </source>
</reference>
<dbReference type="EMBL" id="FNBP01000008">
    <property type="protein sequence ID" value="SDG52067.1"/>
    <property type="molecule type" value="Genomic_DNA"/>
</dbReference>
<proteinExistence type="predicted"/>
<feature type="domain" description="HTH cro/C1-type" evidence="1">
    <location>
        <begin position="20"/>
        <end position="63"/>
    </location>
</feature>